<organism evidence="1 2">
    <name type="scientific">Phytophthora sojae (strain P6497)</name>
    <name type="common">Soybean stem and root rot agent</name>
    <name type="synonym">Phytophthora megasperma f. sp. glycines</name>
    <dbReference type="NCBI Taxonomy" id="1094619"/>
    <lineage>
        <taxon>Eukaryota</taxon>
        <taxon>Sar</taxon>
        <taxon>Stramenopiles</taxon>
        <taxon>Oomycota</taxon>
        <taxon>Peronosporomycetes</taxon>
        <taxon>Peronosporales</taxon>
        <taxon>Peronosporaceae</taxon>
        <taxon>Phytophthora</taxon>
    </lineage>
</organism>
<name>G4Z827_PHYSP</name>
<dbReference type="RefSeq" id="XP_009522399.1">
    <property type="nucleotide sequence ID" value="XM_009524104.1"/>
</dbReference>
<protein>
    <submittedName>
        <fullName evidence="1">Uncharacterized protein</fullName>
    </submittedName>
</protein>
<dbReference type="KEGG" id="psoj:PHYSODRAFT_298132"/>
<dbReference type="InParanoid" id="G4Z827"/>
<dbReference type="Proteomes" id="UP000002640">
    <property type="component" value="Unassembled WGS sequence"/>
</dbReference>
<dbReference type="GeneID" id="20641585"/>
<dbReference type="EMBL" id="JH159153">
    <property type="protein sequence ID" value="EGZ19682.1"/>
    <property type="molecule type" value="Genomic_DNA"/>
</dbReference>
<sequence length="108" mass="11713">MNALLPFVPSPIADASPAVKLSGARVSNSFPAFTQHVSCLKRAELKWVTNAAATATTKECRASAAFDARGVVLYMLQRAHSAKFQLSRSALKTIHRDVSLRRASDNRS</sequence>
<evidence type="ECO:0000313" key="2">
    <source>
        <dbReference type="Proteomes" id="UP000002640"/>
    </source>
</evidence>
<evidence type="ECO:0000313" key="1">
    <source>
        <dbReference type="EMBL" id="EGZ19682.1"/>
    </source>
</evidence>
<accession>G4Z827</accession>
<dbReference type="AlphaFoldDB" id="G4Z827"/>
<proteinExistence type="predicted"/>
<keyword evidence="2" id="KW-1185">Reference proteome</keyword>
<dbReference type="SMR" id="G4Z827"/>
<gene>
    <name evidence="1" type="ORF">PHYSODRAFT_298132</name>
</gene>
<reference evidence="1 2" key="1">
    <citation type="journal article" date="2006" name="Science">
        <title>Phytophthora genome sequences uncover evolutionary origins and mechanisms of pathogenesis.</title>
        <authorList>
            <person name="Tyler B.M."/>
            <person name="Tripathy S."/>
            <person name="Zhang X."/>
            <person name="Dehal P."/>
            <person name="Jiang R.H."/>
            <person name="Aerts A."/>
            <person name="Arredondo F.D."/>
            <person name="Baxter L."/>
            <person name="Bensasson D."/>
            <person name="Beynon J.L."/>
            <person name="Chapman J."/>
            <person name="Damasceno C.M."/>
            <person name="Dorrance A.E."/>
            <person name="Dou D."/>
            <person name="Dickerman A.W."/>
            <person name="Dubchak I.L."/>
            <person name="Garbelotto M."/>
            <person name="Gijzen M."/>
            <person name="Gordon S.G."/>
            <person name="Govers F."/>
            <person name="Grunwald N.J."/>
            <person name="Huang W."/>
            <person name="Ivors K.L."/>
            <person name="Jones R.W."/>
            <person name="Kamoun S."/>
            <person name="Krampis K."/>
            <person name="Lamour K.H."/>
            <person name="Lee M.K."/>
            <person name="McDonald W.H."/>
            <person name="Medina M."/>
            <person name="Meijer H.J."/>
            <person name="Nordberg E.K."/>
            <person name="Maclean D.J."/>
            <person name="Ospina-Giraldo M.D."/>
            <person name="Morris P.F."/>
            <person name="Phuntumart V."/>
            <person name="Putnam N.H."/>
            <person name="Rash S."/>
            <person name="Rose J.K."/>
            <person name="Sakihama Y."/>
            <person name="Salamov A.A."/>
            <person name="Savidor A."/>
            <person name="Scheuring C.F."/>
            <person name="Smith B.M."/>
            <person name="Sobral B.W."/>
            <person name="Terry A."/>
            <person name="Torto-Alalibo T.A."/>
            <person name="Win J."/>
            <person name="Xu Z."/>
            <person name="Zhang H."/>
            <person name="Grigoriev I.V."/>
            <person name="Rokhsar D.S."/>
            <person name="Boore J.L."/>
        </authorList>
    </citation>
    <scope>NUCLEOTIDE SEQUENCE [LARGE SCALE GENOMIC DNA]</scope>
    <source>
        <strain evidence="1 2">P6497</strain>
    </source>
</reference>